<dbReference type="InterPro" id="IPR012337">
    <property type="entry name" value="RNaseH-like_sf"/>
</dbReference>
<comment type="caution">
    <text evidence="2">The sequence shown here is derived from an EMBL/GenBank/DDBJ whole genome shotgun (WGS) entry which is preliminary data.</text>
</comment>
<evidence type="ECO:0000313" key="2">
    <source>
        <dbReference type="EMBL" id="MFC6021523.1"/>
    </source>
</evidence>
<feature type="domain" description="YprB ribonuclease H-like" evidence="1">
    <location>
        <begin position="16"/>
        <end position="147"/>
    </location>
</feature>
<name>A0ABW1KKW1_9ACTN</name>
<evidence type="ECO:0000259" key="1">
    <source>
        <dbReference type="Pfam" id="PF13482"/>
    </source>
</evidence>
<dbReference type="InterPro" id="IPR038720">
    <property type="entry name" value="YprB_RNase_H-like_dom"/>
</dbReference>
<accession>A0ABW1KKW1</accession>
<dbReference type="SUPFAM" id="SSF53098">
    <property type="entry name" value="Ribonuclease H-like"/>
    <property type="match status" value="1"/>
</dbReference>
<protein>
    <submittedName>
        <fullName evidence="2">Ribonuclease H-like domain-containing protein</fullName>
    </submittedName>
</protein>
<organism evidence="2 3">
    <name type="scientific">Plantactinospora solaniradicis</name>
    <dbReference type="NCBI Taxonomy" id="1723736"/>
    <lineage>
        <taxon>Bacteria</taxon>
        <taxon>Bacillati</taxon>
        <taxon>Actinomycetota</taxon>
        <taxon>Actinomycetes</taxon>
        <taxon>Micromonosporales</taxon>
        <taxon>Micromonosporaceae</taxon>
        <taxon>Plantactinospora</taxon>
    </lineage>
</organism>
<sequence>MLVQSGYMLCFSTKWLREPEVEFFSIRDHGAEGMARAAWDRLNAADAVVHYNGRDFDIPTLNQEMFTQGLPPPSPYRQIDLMRVAKKQFRLPSNKLQYVSNNLLQLGGKEEHSGFRMWLGVMNNDPEAWAEMEKYNRRDVVVLEDVFGEMLPWIPNFPNISLYDDTPGCPRCGSEDLRKEGHAYTSVSKYQRYQCKHCGAWSRGNKRLGGVDRSGL</sequence>
<gene>
    <name evidence="2" type="ORF">ACFP2T_35810</name>
</gene>
<dbReference type="InterPro" id="IPR036397">
    <property type="entry name" value="RNaseH_sf"/>
</dbReference>
<proteinExistence type="predicted"/>
<evidence type="ECO:0000313" key="3">
    <source>
        <dbReference type="Proteomes" id="UP001596203"/>
    </source>
</evidence>
<dbReference type="Gene3D" id="3.30.420.10">
    <property type="entry name" value="Ribonuclease H-like superfamily/Ribonuclease H"/>
    <property type="match status" value="1"/>
</dbReference>
<dbReference type="Proteomes" id="UP001596203">
    <property type="component" value="Unassembled WGS sequence"/>
</dbReference>
<dbReference type="EMBL" id="JBHSPR010000044">
    <property type="protein sequence ID" value="MFC6021523.1"/>
    <property type="molecule type" value="Genomic_DNA"/>
</dbReference>
<keyword evidence="3" id="KW-1185">Reference proteome</keyword>
<dbReference type="RefSeq" id="WP_377429799.1">
    <property type="nucleotide sequence ID" value="NZ_JBHSPR010000044.1"/>
</dbReference>
<reference evidence="3" key="1">
    <citation type="journal article" date="2019" name="Int. J. Syst. Evol. Microbiol.">
        <title>The Global Catalogue of Microorganisms (GCM) 10K type strain sequencing project: providing services to taxonomists for standard genome sequencing and annotation.</title>
        <authorList>
            <consortium name="The Broad Institute Genomics Platform"/>
            <consortium name="The Broad Institute Genome Sequencing Center for Infectious Disease"/>
            <person name="Wu L."/>
            <person name="Ma J."/>
        </authorList>
    </citation>
    <scope>NUCLEOTIDE SEQUENCE [LARGE SCALE GENOMIC DNA]</scope>
    <source>
        <strain evidence="3">ZS-35-S2</strain>
    </source>
</reference>
<dbReference type="Pfam" id="PF13482">
    <property type="entry name" value="RNase_H_2"/>
    <property type="match status" value="1"/>
</dbReference>